<keyword evidence="3" id="KW-1185">Reference proteome</keyword>
<feature type="domain" description="Endoribonuclease L-PSP/chorismate mutase-like" evidence="1">
    <location>
        <begin position="6"/>
        <end position="140"/>
    </location>
</feature>
<dbReference type="PANTHER" id="PTHR43760:SF1">
    <property type="entry name" value="ENDORIBONUCLEASE L-PSP_CHORISMATE MUTASE-LIKE DOMAIN-CONTAINING PROTEIN"/>
    <property type="match status" value="1"/>
</dbReference>
<accession>A0A6M4AS79</accession>
<dbReference type="InterPro" id="IPR013813">
    <property type="entry name" value="Endoribo_LPSP/chorism_mut-like"/>
</dbReference>
<evidence type="ECO:0000259" key="1">
    <source>
        <dbReference type="Pfam" id="PF14588"/>
    </source>
</evidence>
<reference evidence="2 3" key="1">
    <citation type="submission" date="2020-01" db="EMBL/GenBank/DDBJ databases">
        <title>Sphingomonas sp. strain CSW-10.</title>
        <authorList>
            <person name="Chen W.-M."/>
        </authorList>
    </citation>
    <scope>NUCLEOTIDE SEQUENCE [LARGE SCALE GENOMIC DNA]</scope>
    <source>
        <strain evidence="2 3">CSW-10</strain>
    </source>
</reference>
<dbReference type="Gene3D" id="3.30.1330.40">
    <property type="entry name" value="RutC-like"/>
    <property type="match status" value="1"/>
</dbReference>
<dbReference type="InterPro" id="IPR035959">
    <property type="entry name" value="RutC-like_sf"/>
</dbReference>
<dbReference type="Proteomes" id="UP000503018">
    <property type="component" value="Chromosome"/>
</dbReference>
<dbReference type="PANTHER" id="PTHR43760">
    <property type="entry name" value="ENDORIBONUCLEASE-RELATED"/>
    <property type="match status" value="1"/>
</dbReference>
<dbReference type="RefSeq" id="WP_169944516.1">
    <property type="nucleotide sequence ID" value="NZ_CP053015.1"/>
</dbReference>
<dbReference type="KEGG" id="slan:GV829_05165"/>
<name>A0A6M4AS79_9SPHN</name>
<dbReference type="AlphaFoldDB" id="A0A6M4AS79"/>
<gene>
    <name evidence="2" type="ORF">GV829_05165</name>
</gene>
<dbReference type="CDD" id="cd02199">
    <property type="entry name" value="YjgF_YER057c_UK114_like_1"/>
    <property type="match status" value="1"/>
</dbReference>
<dbReference type="SUPFAM" id="SSF55298">
    <property type="entry name" value="YjgF-like"/>
    <property type="match status" value="1"/>
</dbReference>
<protein>
    <submittedName>
        <fullName evidence="2">RidA family protein</fullName>
    </submittedName>
</protein>
<sequence length="154" mass="15782">MTQTPEARLAEAGHAIPQAAAPIAAYVPTVQVGKLLHISGQVSFKDGAVVTGRVGETMDVEAGKAAAELCGLMLIAQMKAALGDLSRVERIVKLGVFVTSTPDFTDQPLVANGASELMLLAFGDAGRHARSAVGVPALPRGAAVEVDAVIAIRD</sequence>
<proteinExistence type="predicted"/>
<evidence type="ECO:0000313" key="3">
    <source>
        <dbReference type="Proteomes" id="UP000503018"/>
    </source>
</evidence>
<evidence type="ECO:0000313" key="2">
    <source>
        <dbReference type="EMBL" id="QJQ31915.1"/>
    </source>
</evidence>
<dbReference type="EMBL" id="CP053015">
    <property type="protein sequence ID" value="QJQ31915.1"/>
    <property type="molecule type" value="Genomic_DNA"/>
</dbReference>
<dbReference type="Pfam" id="PF14588">
    <property type="entry name" value="YjgF_endoribonc"/>
    <property type="match status" value="1"/>
</dbReference>
<organism evidence="2 3">
    <name type="scientific">Sphingomonas lacunae</name>
    <dbReference type="NCBI Taxonomy" id="2698828"/>
    <lineage>
        <taxon>Bacteria</taxon>
        <taxon>Pseudomonadati</taxon>
        <taxon>Pseudomonadota</taxon>
        <taxon>Alphaproteobacteria</taxon>
        <taxon>Sphingomonadales</taxon>
        <taxon>Sphingomonadaceae</taxon>
        <taxon>Sphingomonas</taxon>
    </lineage>
</organism>